<reference evidence="1 2" key="1">
    <citation type="submission" date="2023-10" db="EMBL/GenBank/DDBJ databases">
        <title>Pseudomonas otitidis isolated from a paediatric patient with cystic fibrosis in Chile.</title>
        <authorList>
            <person name="Amsteins-Romero L."/>
            <person name="Opazo-Capurro A."/>
            <person name="Matus-Kohler M."/>
            <person name="Gonzalez-Rocha G."/>
        </authorList>
    </citation>
    <scope>NUCLEOTIDE SEQUENCE [LARGE SCALE GENOMIC DNA]</scope>
    <source>
        <strain evidence="1 2">P-714</strain>
    </source>
</reference>
<accession>A0ABU3Y1M9</accession>
<protein>
    <submittedName>
        <fullName evidence="1">YfiR family protein</fullName>
    </submittedName>
</protein>
<keyword evidence="2" id="KW-1185">Reference proteome</keyword>
<dbReference type="EMBL" id="JAWJUL010000638">
    <property type="protein sequence ID" value="MDV3444059.1"/>
    <property type="molecule type" value="Genomic_DNA"/>
</dbReference>
<comment type="caution">
    <text evidence="1">The sequence shown here is derived from an EMBL/GenBank/DDBJ whole genome shotgun (WGS) entry which is preliminary data.</text>
</comment>
<name>A0ABU3Y1M9_9GAMM</name>
<dbReference type="Proteomes" id="UP001273935">
    <property type="component" value="Unassembled WGS sequence"/>
</dbReference>
<proteinExistence type="predicted"/>
<dbReference type="Pfam" id="PF13689">
    <property type="entry name" value="DUF4154"/>
    <property type="match status" value="1"/>
</dbReference>
<organism evidence="1 2">
    <name type="scientific">Metapseudomonas otitidis</name>
    <dbReference type="NCBI Taxonomy" id="319939"/>
    <lineage>
        <taxon>Bacteria</taxon>
        <taxon>Pseudomonadati</taxon>
        <taxon>Pseudomonadota</taxon>
        <taxon>Gammaproteobacteria</taxon>
        <taxon>Pseudomonadales</taxon>
        <taxon>Pseudomonadaceae</taxon>
        <taxon>Metapseudomonas</taxon>
    </lineage>
</organism>
<feature type="non-terminal residue" evidence="1">
    <location>
        <position position="1"/>
    </location>
</feature>
<sequence length="47" mass="5077">TISESADACSDGSLFCLDIENTRVSFAVNLDAVARSGAISSRWVRRE</sequence>
<evidence type="ECO:0000313" key="2">
    <source>
        <dbReference type="Proteomes" id="UP001273935"/>
    </source>
</evidence>
<dbReference type="InterPro" id="IPR025293">
    <property type="entry name" value="YfiR/HmsC-like"/>
</dbReference>
<evidence type="ECO:0000313" key="1">
    <source>
        <dbReference type="EMBL" id="MDV3444059.1"/>
    </source>
</evidence>
<gene>
    <name evidence="1" type="ORF">R0G64_32690</name>
</gene>
<dbReference type="RefSeq" id="WP_317234953.1">
    <property type="nucleotide sequence ID" value="NZ_JAWJUL010000638.1"/>
</dbReference>